<dbReference type="GO" id="GO:0003700">
    <property type="term" value="F:DNA-binding transcription factor activity"/>
    <property type="evidence" value="ECO:0007669"/>
    <property type="project" value="UniProtKB-UniRule"/>
</dbReference>
<dbReference type="SMART" id="SM00521">
    <property type="entry name" value="CBF"/>
    <property type="match status" value="1"/>
</dbReference>
<evidence type="ECO:0000313" key="8">
    <source>
        <dbReference type="EMBL" id="KAI7754603.1"/>
    </source>
</evidence>
<gene>
    <name evidence="8" type="ORF">M8C21_018192</name>
</gene>
<comment type="subunit">
    <text evidence="6">Heterotrimer.</text>
</comment>
<sequence length="301" mass="34078">RVCPGFISFWLTHHKTKAQIPTPLLSHSLSLPFLSAVTNTLLSANRRQPPSASSQQKTVVSGRLRRRCITVHGGTHGGDPHFGACTFWNPRSEDGDKLLQEPIFHIQQRFRSQLCSSNLKAYNTVTGNPTSSEQKPVSGNRKVFSQPNLRKRRRNNPDPDRRPDVQETDGPMSHHDYIQKIRKEANSSQSFEELTTEVLGRVMLPLNLSTDDGPIFVNAKRRQSRAKAEMTKKATKSRKPYLHLSRHLHAKCRPRGCEGRFLNTKEMDKGKTGILDSKPRDHPTDSQRSLMRFVCNISGNL</sequence>
<feature type="non-terminal residue" evidence="8">
    <location>
        <position position="1"/>
    </location>
</feature>
<dbReference type="Pfam" id="PF02045">
    <property type="entry name" value="CBFB_NFYA"/>
    <property type="match status" value="1"/>
</dbReference>
<dbReference type="Proteomes" id="UP001206925">
    <property type="component" value="Unassembled WGS sequence"/>
</dbReference>
<reference evidence="8" key="1">
    <citation type="submission" date="2022-06" db="EMBL/GenBank/DDBJ databases">
        <title>Uncovering the hologenomic basis of an extraordinary plant invasion.</title>
        <authorList>
            <person name="Bieker V.C."/>
            <person name="Martin M.D."/>
            <person name="Gilbert T."/>
            <person name="Hodgins K."/>
            <person name="Battlay P."/>
            <person name="Petersen B."/>
            <person name="Wilson J."/>
        </authorList>
    </citation>
    <scope>NUCLEOTIDE SEQUENCE</scope>
    <source>
        <strain evidence="8">AA19_3_7</strain>
        <tissue evidence="8">Leaf</tissue>
    </source>
</reference>
<comment type="caution">
    <text evidence="8">The sequence shown here is derived from an EMBL/GenBank/DDBJ whole genome shotgun (WGS) entry which is preliminary data.</text>
</comment>
<keyword evidence="5 6" id="KW-0539">Nucleus</keyword>
<keyword evidence="4 6" id="KW-0804">Transcription</keyword>
<protein>
    <recommendedName>
        <fullName evidence="6">Nuclear transcription factor Y subunit</fullName>
    </recommendedName>
</protein>
<dbReference type="PANTHER" id="PTHR12632">
    <property type="entry name" value="TRANSCRIPTION FACTOR NF-Y ALPHA-RELATED"/>
    <property type="match status" value="1"/>
</dbReference>
<dbReference type="GO" id="GO:0005634">
    <property type="term" value="C:nucleus"/>
    <property type="evidence" value="ECO:0007669"/>
    <property type="project" value="UniProtKB-SubCell"/>
</dbReference>
<comment type="function">
    <text evidence="6">Component of the sequence-specific heterotrimeric transcription factor (NF-Y) which specifically recognizes a 5'-CCAAT-3' box motif found in the promoters of its target genes.</text>
</comment>
<comment type="subcellular location">
    <subcellularLocation>
        <location evidence="1 6">Nucleus</location>
    </subcellularLocation>
</comment>
<organism evidence="8 9">
    <name type="scientific">Ambrosia artemisiifolia</name>
    <name type="common">Common ragweed</name>
    <dbReference type="NCBI Taxonomy" id="4212"/>
    <lineage>
        <taxon>Eukaryota</taxon>
        <taxon>Viridiplantae</taxon>
        <taxon>Streptophyta</taxon>
        <taxon>Embryophyta</taxon>
        <taxon>Tracheophyta</taxon>
        <taxon>Spermatophyta</taxon>
        <taxon>Magnoliopsida</taxon>
        <taxon>eudicotyledons</taxon>
        <taxon>Gunneridae</taxon>
        <taxon>Pentapetalae</taxon>
        <taxon>asterids</taxon>
        <taxon>campanulids</taxon>
        <taxon>Asterales</taxon>
        <taxon>Asteraceae</taxon>
        <taxon>Asteroideae</taxon>
        <taxon>Heliantheae alliance</taxon>
        <taxon>Heliantheae</taxon>
        <taxon>Ambrosia</taxon>
    </lineage>
</organism>
<keyword evidence="2 6" id="KW-0805">Transcription regulation</keyword>
<dbReference type="GO" id="GO:0003677">
    <property type="term" value="F:DNA binding"/>
    <property type="evidence" value="ECO:0007669"/>
    <property type="project" value="UniProtKB-KW"/>
</dbReference>
<evidence type="ECO:0000256" key="7">
    <source>
        <dbReference type="SAM" id="MobiDB-lite"/>
    </source>
</evidence>
<feature type="compositionally biased region" description="Polar residues" evidence="7">
    <location>
        <begin position="126"/>
        <end position="137"/>
    </location>
</feature>
<accession>A0AAD5GWV6</accession>
<comment type="similarity">
    <text evidence="6">Belongs to the NFYA/HAP2 subunit family.</text>
</comment>
<feature type="compositionally biased region" description="Basic and acidic residues" evidence="7">
    <location>
        <begin position="155"/>
        <end position="165"/>
    </location>
</feature>
<dbReference type="Gene3D" id="6.10.250.2430">
    <property type="match status" value="1"/>
</dbReference>
<dbReference type="AlphaFoldDB" id="A0AAD5GWV6"/>
<feature type="region of interest" description="Disordered" evidence="7">
    <location>
        <begin position="126"/>
        <end position="173"/>
    </location>
</feature>
<evidence type="ECO:0000256" key="1">
    <source>
        <dbReference type="ARBA" id="ARBA00004123"/>
    </source>
</evidence>
<name>A0AAD5GWV6_AMBAR</name>
<evidence type="ECO:0000256" key="2">
    <source>
        <dbReference type="ARBA" id="ARBA00023015"/>
    </source>
</evidence>
<dbReference type="InterPro" id="IPR001289">
    <property type="entry name" value="NFYA"/>
</dbReference>
<keyword evidence="3 6" id="KW-0238">DNA-binding</keyword>
<keyword evidence="9" id="KW-1185">Reference proteome</keyword>
<dbReference type="EMBL" id="JAMZMK010002997">
    <property type="protein sequence ID" value="KAI7754603.1"/>
    <property type="molecule type" value="Genomic_DNA"/>
</dbReference>
<proteinExistence type="inferred from homology"/>
<evidence type="ECO:0000256" key="6">
    <source>
        <dbReference type="RuleBase" id="RU367155"/>
    </source>
</evidence>
<evidence type="ECO:0000256" key="5">
    <source>
        <dbReference type="ARBA" id="ARBA00023242"/>
    </source>
</evidence>
<dbReference type="PROSITE" id="PS51152">
    <property type="entry name" value="NFYA_HAP2_2"/>
    <property type="match status" value="1"/>
</dbReference>
<evidence type="ECO:0000256" key="3">
    <source>
        <dbReference type="ARBA" id="ARBA00023125"/>
    </source>
</evidence>
<feature type="non-terminal residue" evidence="8">
    <location>
        <position position="301"/>
    </location>
</feature>
<evidence type="ECO:0000313" key="9">
    <source>
        <dbReference type="Proteomes" id="UP001206925"/>
    </source>
</evidence>
<evidence type="ECO:0000256" key="4">
    <source>
        <dbReference type="ARBA" id="ARBA00023163"/>
    </source>
</evidence>
<dbReference type="PRINTS" id="PR00616">
    <property type="entry name" value="CCAATSUBUNTB"/>
</dbReference>